<dbReference type="PROSITE" id="PS51257">
    <property type="entry name" value="PROKAR_LIPOPROTEIN"/>
    <property type="match status" value="1"/>
</dbReference>
<evidence type="ECO:0000259" key="9">
    <source>
        <dbReference type="Pfam" id="PF05504"/>
    </source>
</evidence>
<comment type="subcellular location">
    <subcellularLocation>
        <location evidence="1">Membrane</location>
        <topology evidence="1">Lipid-anchor</topology>
    </subcellularLocation>
</comment>
<dbReference type="Proteomes" id="UP001623660">
    <property type="component" value="Unassembled WGS sequence"/>
</dbReference>
<accession>A0ABW8SGZ2</accession>
<dbReference type="RefSeq" id="WP_406791161.1">
    <property type="nucleotide sequence ID" value="NZ_JBJHZX010000006.1"/>
</dbReference>
<evidence type="ECO:0000256" key="4">
    <source>
        <dbReference type="ARBA" id="ARBA00022729"/>
    </source>
</evidence>
<keyword evidence="6" id="KW-0564">Palmitate</keyword>
<organism evidence="11 12">
    <name type="scientific">Candidatus Clostridium eludens</name>
    <dbReference type="NCBI Taxonomy" id="3381663"/>
    <lineage>
        <taxon>Bacteria</taxon>
        <taxon>Bacillati</taxon>
        <taxon>Bacillota</taxon>
        <taxon>Clostridia</taxon>
        <taxon>Eubacteriales</taxon>
        <taxon>Clostridiaceae</taxon>
        <taxon>Clostridium</taxon>
    </lineage>
</organism>
<dbReference type="InterPro" id="IPR057336">
    <property type="entry name" value="GerAC_N"/>
</dbReference>
<dbReference type="Gene3D" id="3.30.300.210">
    <property type="entry name" value="Nutrient germinant receptor protein C, domain 3"/>
    <property type="match status" value="1"/>
</dbReference>
<keyword evidence="4" id="KW-0732">Signal</keyword>
<comment type="similarity">
    <text evidence="2">Belongs to the GerABKC lipoprotein family.</text>
</comment>
<dbReference type="Gene3D" id="6.20.190.10">
    <property type="entry name" value="Nutrient germinant receptor protein C, domain 1"/>
    <property type="match status" value="1"/>
</dbReference>
<dbReference type="Pfam" id="PF25198">
    <property type="entry name" value="Spore_GerAC_N"/>
    <property type="match status" value="1"/>
</dbReference>
<reference evidence="11 12" key="1">
    <citation type="submission" date="2024-11" db="EMBL/GenBank/DDBJ databases">
        <authorList>
            <person name="Heng Y.C."/>
            <person name="Lim A.C.H."/>
            <person name="Lee J.K.Y."/>
            <person name="Kittelmann S."/>
        </authorList>
    </citation>
    <scope>NUCLEOTIDE SEQUENCE [LARGE SCALE GENOMIC DNA]</scope>
    <source>
        <strain evidence="11 12">WILCCON 0269</strain>
    </source>
</reference>
<evidence type="ECO:0000256" key="1">
    <source>
        <dbReference type="ARBA" id="ARBA00004635"/>
    </source>
</evidence>
<evidence type="ECO:0000256" key="8">
    <source>
        <dbReference type="SAM" id="Phobius"/>
    </source>
</evidence>
<dbReference type="PANTHER" id="PTHR35789">
    <property type="entry name" value="SPORE GERMINATION PROTEIN B3"/>
    <property type="match status" value="1"/>
</dbReference>
<keyword evidence="12" id="KW-1185">Reference proteome</keyword>
<evidence type="ECO:0000256" key="7">
    <source>
        <dbReference type="ARBA" id="ARBA00023288"/>
    </source>
</evidence>
<dbReference type="PANTHER" id="PTHR35789:SF1">
    <property type="entry name" value="SPORE GERMINATION PROTEIN B3"/>
    <property type="match status" value="1"/>
</dbReference>
<dbReference type="Pfam" id="PF05504">
    <property type="entry name" value="Spore_GerAC"/>
    <property type="match status" value="1"/>
</dbReference>
<dbReference type="InterPro" id="IPR008844">
    <property type="entry name" value="Spore_GerAC-like"/>
</dbReference>
<dbReference type="InterPro" id="IPR038501">
    <property type="entry name" value="Spore_GerAC_C_sf"/>
</dbReference>
<evidence type="ECO:0000256" key="6">
    <source>
        <dbReference type="ARBA" id="ARBA00023139"/>
    </source>
</evidence>
<evidence type="ECO:0000256" key="5">
    <source>
        <dbReference type="ARBA" id="ARBA00023136"/>
    </source>
</evidence>
<feature type="transmembrane region" description="Helical" evidence="8">
    <location>
        <begin position="7"/>
        <end position="25"/>
    </location>
</feature>
<keyword evidence="7" id="KW-0449">Lipoprotein</keyword>
<evidence type="ECO:0000256" key="3">
    <source>
        <dbReference type="ARBA" id="ARBA00022544"/>
    </source>
</evidence>
<gene>
    <name evidence="11" type="ORF">ACJDU8_05540</name>
</gene>
<protein>
    <submittedName>
        <fullName evidence="11">Ger(X)C family spore germination protein</fullName>
    </submittedName>
</protein>
<dbReference type="EMBL" id="JBJHZX010000006">
    <property type="protein sequence ID" value="MFL0195041.1"/>
    <property type="molecule type" value="Genomic_DNA"/>
</dbReference>
<keyword evidence="5 8" id="KW-0472">Membrane</keyword>
<sequence>MNSDIKYKLILFNIFIFMFSILLYGCSRDKIELNEISIVMGIGIDKIPGDKPFLVTLEIINPKSAKGDNNTSGKENKSIVKVSTGNSIFDAIQNFSKNNSAILDFSHTKAIIFSKNLCELRVSEVMDYLNRNHQIRSSSWILVANKTAREILESRLPGEDITSRGITNMMNRFRKDPSILPVNLNNFIIESKKESRTSFAPVVELEKSENDASGKITIGKTAIFKNDRLIGILTNEESKNLLWLIDYSKGHMAVSLVKSVKNNENITADVLKISNKIIPHITKDGTNIEIQCTGDAFIREIQNIAVSPEMLEKVEHDIETVLTNQLDELIDKSQKHLNADFVGFSTKIYNNHPKKWMIMKKNWDKTFPNIKYKISFKIKIINIGIIKDSAVSNN</sequence>
<comment type="caution">
    <text evidence="11">The sequence shown here is derived from an EMBL/GenBank/DDBJ whole genome shotgun (WGS) entry which is preliminary data.</text>
</comment>
<feature type="domain" description="Spore germination protein N-terminal" evidence="10">
    <location>
        <begin position="29"/>
        <end position="204"/>
    </location>
</feature>
<keyword evidence="3" id="KW-0309">Germination</keyword>
<evidence type="ECO:0000256" key="2">
    <source>
        <dbReference type="ARBA" id="ARBA00007886"/>
    </source>
</evidence>
<proteinExistence type="inferred from homology"/>
<evidence type="ECO:0000313" key="11">
    <source>
        <dbReference type="EMBL" id="MFL0195041.1"/>
    </source>
</evidence>
<dbReference type="NCBIfam" id="TIGR02887">
    <property type="entry name" value="spore_ger_x_C"/>
    <property type="match status" value="1"/>
</dbReference>
<evidence type="ECO:0000313" key="12">
    <source>
        <dbReference type="Proteomes" id="UP001623660"/>
    </source>
</evidence>
<keyword evidence="8" id="KW-1133">Transmembrane helix</keyword>
<dbReference type="InterPro" id="IPR046953">
    <property type="entry name" value="Spore_GerAC-like_C"/>
</dbReference>
<feature type="domain" description="Spore germination GerAC-like C-terminal" evidence="9">
    <location>
        <begin position="221"/>
        <end position="384"/>
    </location>
</feature>
<name>A0ABW8SGZ2_9CLOT</name>
<keyword evidence="8" id="KW-0812">Transmembrane</keyword>
<evidence type="ECO:0000259" key="10">
    <source>
        <dbReference type="Pfam" id="PF25198"/>
    </source>
</evidence>